<gene>
    <name evidence="11" type="primary">aroK</name>
    <name evidence="12" type="ORF">DJ52_10970</name>
</gene>
<feature type="binding site" evidence="11">
    <location>
        <position position="141"/>
    </location>
    <ligand>
        <name>substrate</name>
    </ligand>
</feature>
<evidence type="ECO:0000256" key="3">
    <source>
        <dbReference type="ARBA" id="ARBA00012154"/>
    </source>
</evidence>
<evidence type="ECO:0000256" key="8">
    <source>
        <dbReference type="ARBA" id="ARBA00022840"/>
    </source>
</evidence>
<evidence type="ECO:0000256" key="1">
    <source>
        <dbReference type="ARBA" id="ARBA00004842"/>
    </source>
</evidence>
<keyword evidence="9 11" id="KW-0057">Aromatic amino acid biosynthesis</keyword>
<comment type="caution">
    <text evidence="11">Lacks conserved residue(s) required for the propagation of feature annotation.</text>
</comment>
<comment type="subunit">
    <text evidence="11">Monomer.</text>
</comment>
<feature type="binding site" evidence="11">
    <location>
        <position position="23"/>
    </location>
    <ligand>
        <name>Mg(2+)</name>
        <dbReference type="ChEBI" id="CHEBI:18420"/>
    </ligand>
</feature>
<evidence type="ECO:0000313" key="12">
    <source>
        <dbReference type="EMBL" id="PPS21406.1"/>
    </source>
</evidence>
<dbReference type="PANTHER" id="PTHR21087">
    <property type="entry name" value="SHIKIMATE KINASE"/>
    <property type="match status" value="1"/>
</dbReference>
<feature type="binding site" evidence="11">
    <location>
        <begin position="19"/>
        <end position="24"/>
    </location>
    <ligand>
        <name>ATP</name>
        <dbReference type="ChEBI" id="CHEBI:30616"/>
    </ligand>
</feature>
<keyword evidence="5 11" id="KW-0808">Transferase</keyword>
<comment type="similarity">
    <text evidence="2 11">Belongs to the shikimate kinase family.</text>
</comment>
<evidence type="ECO:0000256" key="5">
    <source>
        <dbReference type="ARBA" id="ARBA00022679"/>
    </source>
</evidence>
<dbReference type="InterPro" id="IPR027417">
    <property type="entry name" value="P-loop_NTPase"/>
</dbReference>
<keyword evidence="6 11" id="KW-0547">Nucleotide-binding</keyword>
<keyword evidence="11" id="KW-0460">Magnesium</keyword>
<keyword evidence="11" id="KW-0479">Metal-binding</keyword>
<dbReference type="HAMAP" id="MF_00109">
    <property type="entry name" value="Shikimate_kinase"/>
    <property type="match status" value="1"/>
</dbReference>
<accession>A0ABX5B2D3</accession>
<feature type="binding site" evidence="11">
    <location>
        <position position="87"/>
    </location>
    <ligand>
        <name>substrate</name>
    </ligand>
</feature>
<dbReference type="InterPro" id="IPR000623">
    <property type="entry name" value="Shikimate_kinase/TSH1"/>
</dbReference>
<dbReference type="Gene3D" id="3.40.50.300">
    <property type="entry name" value="P-loop containing nucleotide triphosphate hydrolases"/>
    <property type="match status" value="1"/>
</dbReference>
<keyword evidence="13" id="KW-1185">Reference proteome</keyword>
<evidence type="ECO:0000256" key="7">
    <source>
        <dbReference type="ARBA" id="ARBA00022777"/>
    </source>
</evidence>
<dbReference type="PANTHER" id="PTHR21087:SF16">
    <property type="entry name" value="SHIKIMATE KINASE 1, CHLOROPLASTIC"/>
    <property type="match status" value="1"/>
</dbReference>
<evidence type="ECO:0000256" key="10">
    <source>
        <dbReference type="ARBA" id="ARBA00048567"/>
    </source>
</evidence>
<comment type="subcellular location">
    <subcellularLocation>
        <location evidence="11">Cytoplasm</location>
    </subcellularLocation>
</comment>
<feature type="binding site" evidence="11">
    <location>
        <position position="41"/>
    </location>
    <ligand>
        <name>substrate</name>
    </ligand>
</feature>
<dbReference type="GO" id="GO:0016301">
    <property type="term" value="F:kinase activity"/>
    <property type="evidence" value="ECO:0007669"/>
    <property type="project" value="UniProtKB-KW"/>
</dbReference>
<dbReference type="CDD" id="cd00464">
    <property type="entry name" value="SK"/>
    <property type="match status" value="1"/>
</dbReference>
<evidence type="ECO:0000256" key="6">
    <source>
        <dbReference type="ARBA" id="ARBA00022741"/>
    </source>
</evidence>
<dbReference type="PRINTS" id="PR01100">
    <property type="entry name" value="SHIKIMTKNASE"/>
</dbReference>
<dbReference type="Proteomes" id="UP000238924">
    <property type="component" value="Unassembled WGS sequence"/>
</dbReference>
<protein>
    <recommendedName>
        <fullName evidence="3 11">Shikimate kinase</fullName>
        <shortName evidence="11">SK</shortName>
        <ecNumber evidence="3 11">2.7.1.71</ecNumber>
    </recommendedName>
</protein>
<dbReference type="EC" id="2.7.1.71" evidence="3 11"/>
<feature type="binding site" evidence="11">
    <location>
        <position position="124"/>
    </location>
    <ligand>
        <name>ATP</name>
        <dbReference type="ChEBI" id="CHEBI:30616"/>
    </ligand>
</feature>
<evidence type="ECO:0000256" key="2">
    <source>
        <dbReference type="ARBA" id="ARBA00006997"/>
    </source>
</evidence>
<comment type="caution">
    <text evidence="12">The sequence shown here is derived from an EMBL/GenBank/DDBJ whole genome shotgun (WGS) entry which is preliminary data.</text>
</comment>
<comment type="cofactor">
    <cofactor evidence="11">
        <name>Mg(2+)</name>
        <dbReference type="ChEBI" id="CHEBI:18420"/>
    </cofactor>
    <text evidence="11">Binds 1 Mg(2+) ion per subunit.</text>
</comment>
<proteinExistence type="inferred from homology"/>
<dbReference type="InterPro" id="IPR023000">
    <property type="entry name" value="Shikimate_kinase_CS"/>
</dbReference>
<evidence type="ECO:0000256" key="11">
    <source>
        <dbReference type="HAMAP-Rule" id="MF_00109"/>
    </source>
</evidence>
<name>A0ABX5B2D3_9SPIR</name>
<comment type="pathway">
    <text evidence="1 11">Metabolic intermediate biosynthesis; chorismate biosynthesis; chorismate from D-erythrose 4-phosphate and phosphoenolpyruvate: step 5/7.</text>
</comment>
<evidence type="ECO:0000256" key="4">
    <source>
        <dbReference type="ARBA" id="ARBA00022605"/>
    </source>
</evidence>
<dbReference type="InterPro" id="IPR031322">
    <property type="entry name" value="Shikimate/glucono_kinase"/>
</dbReference>
<reference evidence="12 13" key="1">
    <citation type="submission" date="2014-04" db="EMBL/GenBank/DDBJ databases">
        <title>Whole genome sequence of 'Brachyspira hampsonii' D13-03603F2.</title>
        <authorList>
            <person name="Patterson A.H."/>
            <person name="Chaban B."/>
            <person name="Fernando C."/>
            <person name="Harding J.C."/>
            <person name="Hill J.E."/>
        </authorList>
    </citation>
    <scope>NUCLEOTIDE SEQUENCE [LARGE SCALE GENOMIC DNA]</scope>
    <source>
        <strain evidence="12 13">D13-03603F2</strain>
    </source>
</reference>
<comment type="catalytic activity">
    <reaction evidence="10 11">
        <text>shikimate + ATP = 3-phosphoshikimate + ADP + H(+)</text>
        <dbReference type="Rhea" id="RHEA:13121"/>
        <dbReference type="ChEBI" id="CHEBI:15378"/>
        <dbReference type="ChEBI" id="CHEBI:30616"/>
        <dbReference type="ChEBI" id="CHEBI:36208"/>
        <dbReference type="ChEBI" id="CHEBI:145989"/>
        <dbReference type="ChEBI" id="CHEBI:456216"/>
        <dbReference type="EC" id="2.7.1.71"/>
    </reaction>
</comment>
<dbReference type="EMBL" id="JJMJ01000183">
    <property type="protein sequence ID" value="PPS21406.1"/>
    <property type="molecule type" value="Genomic_DNA"/>
</dbReference>
<evidence type="ECO:0000313" key="13">
    <source>
        <dbReference type="Proteomes" id="UP000238924"/>
    </source>
</evidence>
<dbReference type="SUPFAM" id="SSF52540">
    <property type="entry name" value="P-loop containing nucleoside triphosphate hydrolases"/>
    <property type="match status" value="1"/>
</dbReference>
<keyword evidence="7 11" id="KW-0418">Kinase</keyword>
<organism evidence="12 13">
    <name type="scientific">Brachyspira murdochii</name>
    <dbReference type="NCBI Taxonomy" id="84378"/>
    <lineage>
        <taxon>Bacteria</taxon>
        <taxon>Pseudomonadati</taxon>
        <taxon>Spirochaetota</taxon>
        <taxon>Spirochaetia</taxon>
        <taxon>Brachyspirales</taxon>
        <taxon>Brachyspiraceae</taxon>
        <taxon>Brachyspira</taxon>
    </lineage>
</organism>
<dbReference type="Pfam" id="PF01202">
    <property type="entry name" value="SKI"/>
    <property type="match status" value="1"/>
</dbReference>
<keyword evidence="4 11" id="KW-0028">Amino-acid biosynthesis</keyword>
<feature type="binding site" evidence="11">
    <location>
        <position position="65"/>
    </location>
    <ligand>
        <name>substrate</name>
    </ligand>
</feature>
<dbReference type="RefSeq" id="WP_104618873.1">
    <property type="nucleotide sequence ID" value="NZ_JJMJ01000183.1"/>
</dbReference>
<keyword evidence="8 11" id="KW-0067">ATP-binding</keyword>
<sequence length="180" mass="20730">MNNKNNIDNKVIFVIGLPGCGKSALSKLLAEKLNYILYDMDSFIEQKEEKTITDIFADNGEEYFRKVESEVLEELAGMNNAVISTGGGIVLLEKNRNIMKEKGLTIFIDRNPEIILQNIDPRERPLLAKDKNKLLELSKQRDNLYRESADIIFTHNTWEDDINNTFIRLHDLIKGFINQI</sequence>
<comment type="function">
    <text evidence="11">Catalyzes the specific phosphorylation of the 3-hydroxyl group of shikimic acid using ATP as a cosubstrate.</text>
</comment>
<evidence type="ECO:0000256" key="9">
    <source>
        <dbReference type="ARBA" id="ARBA00023141"/>
    </source>
</evidence>
<keyword evidence="11" id="KW-0963">Cytoplasm</keyword>
<dbReference type="PROSITE" id="PS01128">
    <property type="entry name" value="SHIKIMATE_KINASE"/>
    <property type="match status" value="1"/>
</dbReference>